<dbReference type="AlphaFoldDB" id="A0A1Y2B862"/>
<evidence type="ECO:0000259" key="2">
    <source>
        <dbReference type="Pfam" id="PF16653"/>
    </source>
</evidence>
<organism evidence="3 4">
    <name type="scientific">Rhizoclosmatium globosum</name>
    <dbReference type="NCBI Taxonomy" id="329046"/>
    <lineage>
        <taxon>Eukaryota</taxon>
        <taxon>Fungi</taxon>
        <taxon>Fungi incertae sedis</taxon>
        <taxon>Chytridiomycota</taxon>
        <taxon>Chytridiomycota incertae sedis</taxon>
        <taxon>Chytridiomycetes</taxon>
        <taxon>Chytridiales</taxon>
        <taxon>Chytriomycetaceae</taxon>
        <taxon>Rhizoclosmatium</taxon>
    </lineage>
</organism>
<dbReference type="InterPro" id="IPR005097">
    <property type="entry name" value="Sacchrp_dh_NADP-bd"/>
</dbReference>
<comment type="caution">
    <text evidence="3">The sequence shown here is derived from an EMBL/GenBank/DDBJ whole genome shotgun (WGS) entry which is preliminary data.</text>
</comment>
<dbReference type="EMBL" id="MCGO01000080">
    <property type="protein sequence ID" value="ORY30944.1"/>
    <property type="molecule type" value="Genomic_DNA"/>
</dbReference>
<feature type="domain" description="Saccharopine dehydrogenase NADP binding" evidence="1">
    <location>
        <begin position="10"/>
        <end position="142"/>
    </location>
</feature>
<evidence type="ECO:0000313" key="3">
    <source>
        <dbReference type="EMBL" id="ORY30944.1"/>
    </source>
</evidence>
<evidence type="ECO:0000313" key="4">
    <source>
        <dbReference type="Proteomes" id="UP000193642"/>
    </source>
</evidence>
<proteinExistence type="predicted"/>
<gene>
    <name evidence="3" type="ORF">BCR33DRAFT_563176</name>
</gene>
<dbReference type="InterPro" id="IPR023181">
    <property type="entry name" value="Homospermid_syn-like_C"/>
</dbReference>
<dbReference type="Pfam" id="PF16653">
    <property type="entry name" value="Sacchrp_dh_C"/>
    <property type="match status" value="1"/>
</dbReference>
<dbReference type="Pfam" id="PF03435">
    <property type="entry name" value="Sacchrp_dh_NADP"/>
    <property type="match status" value="1"/>
</dbReference>
<sequence length="509" mass="55564">MPSVESKPHVLLLGAGGVGKAVLATLHQMFPAIGYATLTIIDKVDYADHPVVARAVENGAVFKHVEVTRKNFESIFTEAFGTKDDSSVEEGSVKLFIDLSVGVGYLDVIGWCAKNGVCYVSTAQEPWDDDIFGNATSVTDEAAGEDYSAVLDNTVYAHQQKLKKALGNLVDPQFTAIVDHGMNPGLVSHFCKLGLVKVAEKTLAKVPEHQELANALATKNLAVIGQLLGLRTVHVSEIDTQVPIEPKKDGEFLCTWSPLGFYEEGLCPAQVSWGTHEKELPQNGVSLGPQQIIMKKHSVKTDIKSYVASHGEIKGLLIPHSECATLAEYLTIKGQDGELVYRPTINYVYAPPQCGMDSWTEVFATSGLQMQDSSRVLEGKEIASGEDAVGILLIFERDPVEYLTGNVESEAKPWCFWSGSILDIDDCRKNHGSETVPAPTTMQVVAGVFGALNWMLAAPENRKRGVVWPEALPSDEIEAFAAPWLGRMVFEHFEWDNAPKGCQFKDFLL</sequence>
<dbReference type="OrthoDB" id="2151234at2759"/>
<dbReference type="Gene3D" id="3.30.360.30">
    <property type="entry name" value="homospermidine synthase like"/>
    <property type="match status" value="1"/>
</dbReference>
<dbReference type="Proteomes" id="UP000193642">
    <property type="component" value="Unassembled WGS sequence"/>
</dbReference>
<name>A0A1Y2B862_9FUNG</name>
<feature type="domain" description="Saccharopine dehydrogenase-like C-terminal" evidence="2">
    <location>
        <begin position="181"/>
        <end position="488"/>
    </location>
</feature>
<evidence type="ECO:0000259" key="1">
    <source>
        <dbReference type="Pfam" id="PF03435"/>
    </source>
</evidence>
<dbReference type="InterPro" id="IPR032095">
    <property type="entry name" value="Sacchrp_dh-like_C"/>
</dbReference>
<keyword evidence="4" id="KW-1185">Reference proteome</keyword>
<reference evidence="3 4" key="1">
    <citation type="submission" date="2016-07" db="EMBL/GenBank/DDBJ databases">
        <title>Pervasive Adenine N6-methylation of Active Genes in Fungi.</title>
        <authorList>
            <consortium name="DOE Joint Genome Institute"/>
            <person name="Mondo S.J."/>
            <person name="Dannebaum R.O."/>
            <person name="Kuo R.C."/>
            <person name="Labutti K."/>
            <person name="Haridas S."/>
            <person name="Kuo A."/>
            <person name="Salamov A."/>
            <person name="Ahrendt S.R."/>
            <person name="Lipzen A."/>
            <person name="Sullivan W."/>
            <person name="Andreopoulos W.B."/>
            <person name="Clum A."/>
            <person name="Lindquist E."/>
            <person name="Daum C."/>
            <person name="Ramamoorthy G.K."/>
            <person name="Gryganskyi A."/>
            <person name="Culley D."/>
            <person name="Magnuson J.K."/>
            <person name="James T.Y."/>
            <person name="O'Malley M.A."/>
            <person name="Stajich J.E."/>
            <person name="Spatafora J.W."/>
            <person name="Visel A."/>
            <person name="Grigoriev I.V."/>
        </authorList>
    </citation>
    <scope>NUCLEOTIDE SEQUENCE [LARGE SCALE GENOMIC DNA]</scope>
    <source>
        <strain evidence="3 4">JEL800</strain>
    </source>
</reference>
<dbReference type="Gene3D" id="3.40.50.720">
    <property type="entry name" value="NAD(P)-binding Rossmann-like Domain"/>
    <property type="match status" value="1"/>
</dbReference>
<accession>A0A1Y2B862</accession>
<protein>
    <submittedName>
        <fullName evidence="3">Homospermidine synthase</fullName>
    </submittedName>
</protein>